<sequence length="658" mass="71706">MAVSRCLPLPLFGRSHRQSKSCDEPLADPTETTPPTFLALPPRQEVSAKERRMSGGSSAATTPRGRGSNGYRVGSLTGIPGLVDQYALGKRLGEGSYSIVHEAIPRDGAPSRIVKIAHVKIDRTPHAAHRSSPHGYTHTHPHRNTGLANRHSLYPDVDNQRRAAEHSLNSSPDRLGFTRQMQGGRPRAESNQLDAMLSTTDHSPPRRSRSSLVDERELDTISVGGGGAMECPASAGGSYFVYRKGWRWLPERRCKMERQAIQKEEVTRKELLSEVSTVQEGAGPFVVQLYEVVEHGPAVYLVMEKLDGGELWDRADELKRTPEDLKAKIFTQMLLAVRSLHERKIAHRDIKPQNFMLTQSDLSKAAIILTDFGFATKVVGGNDSLAEGLGSIPFVAPEVIFGAYGLPADVWSLGICLFWMIFGHLPFEGESEEDMMRSLLSCPLPNMTKRKDVPKLAVDLIYKLLHRDPRKRMTAQQALHHPWVVDHLNSLPQDATYRRNTIPDGPSFDPVVLPELTPHASVSVGVYRSALQQPSASSLATLATAVPTSPLYSPHLSPASPSPRKPLHAHTMAPYVVGGGSGKGGPVPNNVSLPPPRLPLGKEHRCSSQDTVMASPMSSSSSASPSHLHGSIDGNSEDTNLISPGRSPVARGPNRRSA</sequence>
<feature type="compositionally biased region" description="Low complexity" evidence="7">
    <location>
        <begin position="613"/>
        <end position="626"/>
    </location>
</feature>
<feature type="region of interest" description="Disordered" evidence="7">
    <location>
        <begin position="573"/>
        <end position="658"/>
    </location>
</feature>
<dbReference type="InterPro" id="IPR000719">
    <property type="entry name" value="Prot_kinase_dom"/>
</dbReference>
<feature type="binding site" evidence="6">
    <location>
        <position position="115"/>
    </location>
    <ligand>
        <name>ATP</name>
        <dbReference type="ChEBI" id="CHEBI:30616"/>
    </ligand>
</feature>
<dbReference type="Proteomes" id="UP000041254">
    <property type="component" value="Unassembled WGS sequence"/>
</dbReference>
<gene>
    <name evidence="9" type="ORF">Vbra_9212</name>
</gene>
<accession>A0A0G4FHR7</accession>
<dbReference type="InterPro" id="IPR017441">
    <property type="entry name" value="Protein_kinase_ATP_BS"/>
</dbReference>
<keyword evidence="3 6" id="KW-0547">Nucleotide-binding</keyword>
<keyword evidence="10" id="KW-1185">Reference proteome</keyword>
<feature type="domain" description="Protein kinase" evidence="8">
    <location>
        <begin position="86"/>
        <end position="484"/>
    </location>
</feature>
<dbReference type="PROSITE" id="PS00107">
    <property type="entry name" value="PROTEIN_KINASE_ATP"/>
    <property type="match status" value="1"/>
</dbReference>
<feature type="region of interest" description="Disordered" evidence="7">
    <location>
        <begin position="124"/>
        <end position="152"/>
    </location>
</feature>
<dbReference type="GO" id="GO:0005524">
    <property type="term" value="F:ATP binding"/>
    <property type="evidence" value="ECO:0007669"/>
    <property type="project" value="UniProtKB-UniRule"/>
</dbReference>
<dbReference type="PhylomeDB" id="A0A0G4FHR7"/>
<evidence type="ECO:0000256" key="4">
    <source>
        <dbReference type="ARBA" id="ARBA00022777"/>
    </source>
</evidence>
<keyword evidence="5 6" id="KW-0067">ATP-binding</keyword>
<feature type="region of interest" description="Disordered" evidence="7">
    <location>
        <begin position="164"/>
        <end position="213"/>
    </location>
</feature>
<evidence type="ECO:0000259" key="8">
    <source>
        <dbReference type="PROSITE" id="PS50011"/>
    </source>
</evidence>
<keyword evidence="2" id="KW-0808">Transferase</keyword>
<dbReference type="PANTHER" id="PTHR24349">
    <property type="entry name" value="SERINE/THREONINE-PROTEIN KINASE"/>
    <property type="match status" value="1"/>
</dbReference>
<dbReference type="Gene3D" id="1.10.510.10">
    <property type="entry name" value="Transferase(Phosphotransferase) domain 1"/>
    <property type="match status" value="1"/>
</dbReference>
<dbReference type="InterPro" id="IPR008271">
    <property type="entry name" value="Ser/Thr_kinase_AS"/>
</dbReference>
<dbReference type="InterPro" id="IPR050205">
    <property type="entry name" value="CDPK_Ser/Thr_kinases"/>
</dbReference>
<dbReference type="InParanoid" id="A0A0G4FHR7"/>
<proteinExistence type="predicted"/>
<dbReference type="OrthoDB" id="541276at2759"/>
<keyword evidence="1" id="KW-0723">Serine/threonine-protein kinase</keyword>
<dbReference type="InterPro" id="IPR011009">
    <property type="entry name" value="Kinase-like_dom_sf"/>
</dbReference>
<dbReference type="SMART" id="SM00220">
    <property type="entry name" value="S_TKc"/>
    <property type="match status" value="1"/>
</dbReference>
<protein>
    <recommendedName>
        <fullName evidence="8">Protein kinase domain-containing protein</fullName>
    </recommendedName>
</protein>
<evidence type="ECO:0000256" key="3">
    <source>
        <dbReference type="ARBA" id="ARBA00022741"/>
    </source>
</evidence>
<evidence type="ECO:0000313" key="10">
    <source>
        <dbReference type="Proteomes" id="UP000041254"/>
    </source>
</evidence>
<evidence type="ECO:0000256" key="5">
    <source>
        <dbReference type="ARBA" id="ARBA00022840"/>
    </source>
</evidence>
<dbReference type="STRING" id="1169540.A0A0G4FHR7"/>
<reference evidence="9 10" key="1">
    <citation type="submission" date="2014-11" db="EMBL/GenBank/DDBJ databases">
        <authorList>
            <person name="Zhu J."/>
            <person name="Qi W."/>
            <person name="Song R."/>
        </authorList>
    </citation>
    <scope>NUCLEOTIDE SEQUENCE [LARGE SCALE GENOMIC DNA]</scope>
</reference>
<evidence type="ECO:0000313" key="9">
    <source>
        <dbReference type="EMBL" id="CEM13062.1"/>
    </source>
</evidence>
<evidence type="ECO:0000256" key="1">
    <source>
        <dbReference type="ARBA" id="ARBA00022527"/>
    </source>
</evidence>
<keyword evidence="4" id="KW-0418">Kinase</keyword>
<feature type="compositionally biased region" description="Basic residues" evidence="7">
    <location>
        <begin position="126"/>
        <end position="143"/>
    </location>
</feature>
<name>A0A0G4FHR7_VITBC</name>
<dbReference type="PROSITE" id="PS00108">
    <property type="entry name" value="PROTEIN_KINASE_ST"/>
    <property type="match status" value="1"/>
</dbReference>
<dbReference type="SUPFAM" id="SSF56112">
    <property type="entry name" value="Protein kinase-like (PK-like)"/>
    <property type="match status" value="1"/>
</dbReference>
<evidence type="ECO:0000256" key="6">
    <source>
        <dbReference type="PROSITE-ProRule" id="PRU10141"/>
    </source>
</evidence>
<evidence type="ECO:0000256" key="2">
    <source>
        <dbReference type="ARBA" id="ARBA00022679"/>
    </source>
</evidence>
<organism evidence="9 10">
    <name type="scientific">Vitrella brassicaformis (strain CCMP3155)</name>
    <dbReference type="NCBI Taxonomy" id="1169540"/>
    <lineage>
        <taxon>Eukaryota</taxon>
        <taxon>Sar</taxon>
        <taxon>Alveolata</taxon>
        <taxon>Colpodellida</taxon>
        <taxon>Vitrellaceae</taxon>
        <taxon>Vitrella</taxon>
    </lineage>
</organism>
<feature type="region of interest" description="Disordered" evidence="7">
    <location>
        <begin position="14"/>
        <end position="72"/>
    </location>
</feature>
<dbReference type="PROSITE" id="PS50011">
    <property type="entry name" value="PROTEIN_KINASE_DOM"/>
    <property type="match status" value="1"/>
</dbReference>
<evidence type="ECO:0000256" key="7">
    <source>
        <dbReference type="SAM" id="MobiDB-lite"/>
    </source>
</evidence>
<feature type="compositionally biased region" description="Polar residues" evidence="7">
    <location>
        <begin position="189"/>
        <end position="202"/>
    </location>
</feature>
<dbReference type="GO" id="GO:0004674">
    <property type="term" value="F:protein serine/threonine kinase activity"/>
    <property type="evidence" value="ECO:0007669"/>
    <property type="project" value="UniProtKB-KW"/>
</dbReference>
<dbReference type="AlphaFoldDB" id="A0A0G4FHR7"/>
<dbReference type="Pfam" id="PF00069">
    <property type="entry name" value="Pkinase"/>
    <property type="match status" value="1"/>
</dbReference>
<feature type="compositionally biased region" description="Polar residues" evidence="7">
    <location>
        <begin position="633"/>
        <end position="642"/>
    </location>
</feature>
<dbReference type="EMBL" id="CDMY01000442">
    <property type="protein sequence ID" value="CEM13062.1"/>
    <property type="molecule type" value="Genomic_DNA"/>
</dbReference>
<dbReference type="VEuPathDB" id="CryptoDB:Vbra_9212"/>